<dbReference type="InterPro" id="IPR000014">
    <property type="entry name" value="PAS"/>
</dbReference>
<dbReference type="FunFam" id="3.30.70.1230:FF:000033">
    <property type="entry name" value="Adenylate cyclase"/>
    <property type="match status" value="1"/>
</dbReference>
<keyword evidence="9" id="KW-0460">Magnesium</keyword>
<evidence type="ECO:0000256" key="1">
    <source>
        <dbReference type="ARBA" id="ARBA00001593"/>
    </source>
</evidence>
<feature type="domain" description="PAC" evidence="18">
    <location>
        <begin position="1"/>
        <end position="14"/>
    </location>
</feature>
<keyword evidence="11" id="KW-0115">cAMP biosynthesis</keyword>
<dbReference type="SUPFAM" id="SSF55785">
    <property type="entry name" value="PYP-like sensor domain (PAS domain)"/>
    <property type="match status" value="1"/>
</dbReference>
<comment type="subunit">
    <text evidence="16">Homodimer. Can also exist as monomer.</text>
</comment>
<keyword evidence="7" id="KW-0547">Nucleotide-binding</keyword>
<evidence type="ECO:0000256" key="6">
    <source>
        <dbReference type="ARBA" id="ARBA00022723"/>
    </source>
</evidence>
<evidence type="ECO:0000256" key="5">
    <source>
        <dbReference type="ARBA" id="ARBA00022692"/>
    </source>
</evidence>
<evidence type="ECO:0000256" key="10">
    <source>
        <dbReference type="ARBA" id="ARBA00022989"/>
    </source>
</evidence>
<evidence type="ECO:0000256" key="12">
    <source>
        <dbReference type="ARBA" id="ARBA00023136"/>
    </source>
</evidence>
<dbReference type="GO" id="GO:0005886">
    <property type="term" value="C:plasma membrane"/>
    <property type="evidence" value="ECO:0007669"/>
    <property type="project" value="UniProtKB-ARBA"/>
</dbReference>
<sequence length="360" mass="40423">DITECKRVERALQEQQTYLRLVLDNIPQQVFWKDTNLVFRGCNKNWASSAHLARAEDAVGKTDYDLLPSREIADFFRARDRQTIESNTPQLHTIISKQRPDVEGKVIWLDVSRIPMHDACGNTIGVIGVLEDITQRKEAEEALRQEQAKSERLLLNVLPREIAAQLKEEEGAIASAVDEATVLFADIVGFTSLSVRLSATELVDVLNQIFSEFDRLAETHGLEKIKTIGDAYMVAGGIPLPIANSAEAIAQMALDMQRAIARFKTDRGETFQIRIGINTGPVVAGVIGIKKFIYDLWGDTVNVASRMESTGVPGGIQVTEATYLQLQERYRFERRGIVDIKGKGQMETYWLVEEKNRPDY</sequence>
<keyword evidence="8" id="KW-0067">ATP-binding</keyword>
<dbReference type="NCBIfam" id="TIGR00229">
    <property type="entry name" value="sensory_box"/>
    <property type="match status" value="1"/>
</dbReference>
<comment type="catalytic activity">
    <reaction evidence="1">
        <text>ATP = 3',5'-cyclic AMP + diphosphate</text>
        <dbReference type="Rhea" id="RHEA:15389"/>
        <dbReference type="ChEBI" id="CHEBI:30616"/>
        <dbReference type="ChEBI" id="CHEBI:33019"/>
        <dbReference type="ChEBI" id="CHEBI:58165"/>
        <dbReference type="EC" id="4.6.1.1"/>
    </reaction>
</comment>
<dbReference type="PROSITE" id="PS50113">
    <property type="entry name" value="PAC"/>
    <property type="match status" value="2"/>
</dbReference>
<dbReference type="GO" id="GO:0035556">
    <property type="term" value="P:intracellular signal transduction"/>
    <property type="evidence" value="ECO:0007669"/>
    <property type="project" value="InterPro"/>
</dbReference>
<evidence type="ECO:0000313" key="21">
    <source>
        <dbReference type="Proteomes" id="UP000621799"/>
    </source>
</evidence>
<dbReference type="Gene3D" id="3.30.450.20">
    <property type="entry name" value="PAS domain"/>
    <property type="match status" value="1"/>
</dbReference>
<dbReference type="InterPro" id="IPR050401">
    <property type="entry name" value="Cyclic_nucleotide_synthase"/>
</dbReference>
<keyword evidence="5" id="KW-0812">Transmembrane</keyword>
<dbReference type="Pfam" id="PF00211">
    <property type="entry name" value="Guanylate_cyc"/>
    <property type="match status" value="1"/>
</dbReference>
<dbReference type="PANTHER" id="PTHR11920:SF335">
    <property type="entry name" value="GUANYLATE CYCLASE"/>
    <property type="match status" value="1"/>
</dbReference>
<dbReference type="Proteomes" id="UP000621799">
    <property type="component" value="Unassembled WGS sequence"/>
</dbReference>
<dbReference type="PROSITE" id="PS50125">
    <property type="entry name" value="GUANYLATE_CYCLASE_2"/>
    <property type="match status" value="1"/>
</dbReference>
<keyword evidence="13 17" id="KW-0456">Lyase</keyword>
<gene>
    <name evidence="20" type="ORF">IQ235_17625</name>
</gene>
<evidence type="ECO:0000256" key="3">
    <source>
        <dbReference type="ARBA" id="ARBA00012201"/>
    </source>
</evidence>
<evidence type="ECO:0000256" key="2">
    <source>
        <dbReference type="ARBA" id="ARBA00004370"/>
    </source>
</evidence>
<accession>A0A928W3I3</accession>
<evidence type="ECO:0000256" key="14">
    <source>
        <dbReference type="ARBA" id="ARBA00032597"/>
    </source>
</evidence>
<dbReference type="InterPro" id="IPR000700">
    <property type="entry name" value="PAS-assoc_C"/>
</dbReference>
<dbReference type="EC" id="4.6.1.1" evidence="3"/>
<comment type="subcellular location">
    <subcellularLocation>
        <location evidence="2">Membrane</location>
    </subcellularLocation>
</comment>
<dbReference type="InterPro" id="IPR029787">
    <property type="entry name" value="Nucleotide_cyclase"/>
</dbReference>
<evidence type="ECO:0000256" key="17">
    <source>
        <dbReference type="RuleBase" id="RU000405"/>
    </source>
</evidence>
<dbReference type="PANTHER" id="PTHR11920">
    <property type="entry name" value="GUANYLYL CYCLASE"/>
    <property type="match status" value="1"/>
</dbReference>
<evidence type="ECO:0000313" key="20">
    <source>
        <dbReference type="EMBL" id="MBE9042590.1"/>
    </source>
</evidence>
<evidence type="ECO:0000256" key="9">
    <source>
        <dbReference type="ARBA" id="ARBA00022842"/>
    </source>
</evidence>
<evidence type="ECO:0000256" key="8">
    <source>
        <dbReference type="ARBA" id="ARBA00022840"/>
    </source>
</evidence>
<protein>
    <recommendedName>
        <fullName evidence="4">Adenylate cyclase</fullName>
        <ecNumber evidence="3">4.6.1.1</ecNumber>
    </recommendedName>
    <alternativeName>
        <fullName evidence="14">ATP pyrophosphate-lyase</fullName>
    </alternativeName>
    <alternativeName>
        <fullName evidence="15">Adenylyl cyclase</fullName>
    </alternativeName>
</protein>
<dbReference type="EMBL" id="JADEXN010000390">
    <property type="protein sequence ID" value="MBE9042590.1"/>
    <property type="molecule type" value="Genomic_DNA"/>
</dbReference>
<keyword evidence="12" id="KW-0472">Membrane</keyword>
<dbReference type="GO" id="GO:0004016">
    <property type="term" value="F:adenylate cyclase activity"/>
    <property type="evidence" value="ECO:0007669"/>
    <property type="project" value="UniProtKB-EC"/>
</dbReference>
<feature type="domain" description="Guanylate cyclase" evidence="19">
    <location>
        <begin position="181"/>
        <end position="308"/>
    </location>
</feature>
<dbReference type="RefSeq" id="WP_264322750.1">
    <property type="nucleotide sequence ID" value="NZ_JADEXN010000390.1"/>
</dbReference>
<evidence type="ECO:0000256" key="7">
    <source>
        <dbReference type="ARBA" id="ARBA00022741"/>
    </source>
</evidence>
<comment type="similarity">
    <text evidence="17">Belongs to the adenylyl cyclase class-4/guanylyl cyclase family.</text>
</comment>
<dbReference type="SUPFAM" id="SSF55073">
    <property type="entry name" value="Nucleotide cyclase"/>
    <property type="match status" value="1"/>
</dbReference>
<dbReference type="Gene3D" id="3.30.70.1230">
    <property type="entry name" value="Nucleotide cyclase"/>
    <property type="match status" value="1"/>
</dbReference>
<dbReference type="GO" id="GO:0005524">
    <property type="term" value="F:ATP binding"/>
    <property type="evidence" value="ECO:0007669"/>
    <property type="project" value="UniProtKB-KW"/>
</dbReference>
<dbReference type="InterPro" id="IPR035965">
    <property type="entry name" value="PAS-like_dom_sf"/>
</dbReference>
<evidence type="ECO:0000259" key="19">
    <source>
        <dbReference type="PROSITE" id="PS50125"/>
    </source>
</evidence>
<dbReference type="CDD" id="cd07302">
    <property type="entry name" value="CHD"/>
    <property type="match status" value="1"/>
</dbReference>
<dbReference type="InterPro" id="IPR018297">
    <property type="entry name" value="A/G_cyclase_CS"/>
</dbReference>
<evidence type="ECO:0000256" key="16">
    <source>
        <dbReference type="ARBA" id="ARBA00064436"/>
    </source>
</evidence>
<evidence type="ECO:0000256" key="4">
    <source>
        <dbReference type="ARBA" id="ARBA00021420"/>
    </source>
</evidence>
<feature type="non-terminal residue" evidence="20">
    <location>
        <position position="1"/>
    </location>
</feature>
<organism evidence="20 21">
    <name type="scientific">Zarconia navalis LEGE 11467</name>
    <dbReference type="NCBI Taxonomy" id="1828826"/>
    <lineage>
        <taxon>Bacteria</taxon>
        <taxon>Bacillati</taxon>
        <taxon>Cyanobacteriota</taxon>
        <taxon>Cyanophyceae</taxon>
        <taxon>Oscillatoriophycideae</taxon>
        <taxon>Oscillatoriales</taxon>
        <taxon>Oscillatoriales incertae sedis</taxon>
        <taxon>Zarconia</taxon>
        <taxon>Zarconia navalis</taxon>
    </lineage>
</organism>
<name>A0A928W3I3_9CYAN</name>
<keyword evidence="21" id="KW-1185">Reference proteome</keyword>
<comment type="caution">
    <text evidence="20">The sequence shown here is derived from an EMBL/GenBank/DDBJ whole genome shotgun (WGS) entry which is preliminary data.</text>
</comment>
<reference evidence="20" key="1">
    <citation type="submission" date="2020-10" db="EMBL/GenBank/DDBJ databases">
        <authorList>
            <person name="Castelo-Branco R."/>
            <person name="Eusebio N."/>
            <person name="Adriana R."/>
            <person name="Vieira A."/>
            <person name="Brugerolle De Fraissinette N."/>
            <person name="Rezende De Castro R."/>
            <person name="Schneider M.P."/>
            <person name="Vasconcelos V."/>
            <person name="Leao P.N."/>
        </authorList>
    </citation>
    <scope>NUCLEOTIDE SEQUENCE</scope>
    <source>
        <strain evidence="20">LEGE 11467</strain>
    </source>
</reference>
<evidence type="ECO:0000259" key="18">
    <source>
        <dbReference type="PROSITE" id="PS50113"/>
    </source>
</evidence>
<keyword evidence="6" id="KW-0479">Metal-binding</keyword>
<dbReference type="InterPro" id="IPR013656">
    <property type="entry name" value="PAS_4"/>
</dbReference>
<dbReference type="AlphaFoldDB" id="A0A928W3I3"/>
<keyword evidence="10" id="KW-1133">Transmembrane helix</keyword>
<feature type="domain" description="PAC" evidence="18">
    <location>
        <begin position="93"/>
        <end position="145"/>
    </location>
</feature>
<dbReference type="GO" id="GO:0006171">
    <property type="term" value="P:cAMP biosynthetic process"/>
    <property type="evidence" value="ECO:0007669"/>
    <property type="project" value="UniProtKB-KW"/>
</dbReference>
<evidence type="ECO:0000256" key="13">
    <source>
        <dbReference type="ARBA" id="ARBA00023239"/>
    </source>
</evidence>
<dbReference type="CDD" id="cd00130">
    <property type="entry name" value="PAS"/>
    <property type="match status" value="1"/>
</dbReference>
<dbReference type="InterPro" id="IPR001054">
    <property type="entry name" value="A/G_cyclase"/>
</dbReference>
<evidence type="ECO:0000256" key="11">
    <source>
        <dbReference type="ARBA" id="ARBA00022998"/>
    </source>
</evidence>
<dbReference type="Pfam" id="PF08448">
    <property type="entry name" value="PAS_4"/>
    <property type="match status" value="1"/>
</dbReference>
<dbReference type="PROSITE" id="PS00452">
    <property type="entry name" value="GUANYLATE_CYCLASE_1"/>
    <property type="match status" value="1"/>
</dbReference>
<proteinExistence type="inferred from homology"/>
<evidence type="ECO:0000256" key="15">
    <source>
        <dbReference type="ARBA" id="ARBA00032637"/>
    </source>
</evidence>
<dbReference type="SMART" id="SM00044">
    <property type="entry name" value="CYCc"/>
    <property type="match status" value="1"/>
</dbReference>
<dbReference type="GO" id="GO:0046872">
    <property type="term" value="F:metal ion binding"/>
    <property type="evidence" value="ECO:0007669"/>
    <property type="project" value="UniProtKB-KW"/>
</dbReference>